<organism evidence="1 2">
    <name type="scientific">Dichotomopilus funicola</name>
    <dbReference type="NCBI Taxonomy" id="1934379"/>
    <lineage>
        <taxon>Eukaryota</taxon>
        <taxon>Fungi</taxon>
        <taxon>Dikarya</taxon>
        <taxon>Ascomycota</taxon>
        <taxon>Pezizomycotina</taxon>
        <taxon>Sordariomycetes</taxon>
        <taxon>Sordariomycetidae</taxon>
        <taxon>Sordariales</taxon>
        <taxon>Chaetomiaceae</taxon>
        <taxon>Dichotomopilus</taxon>
    </lineage>
</organism>
<dbReference type="RefSeq" id="XP_062636101.1">
    <property type="nucleotide sequence ID" value="XM_062784113.1"/>
</dbReference>
<dbReference type="Proteomes" id="UP001302676">
    <property type="component" value="Unassembled WGS sequence"/>
</dbReference>
<protein>
    <submittedName>
        <fullName evidence="1">Uncharacterized protein</fullName>
    </submittedName>
</protein>
<reference evidence="1" key="2">
    <citation type="submission" date="2023-05" db="EMBL/GenBank/DDBJ databases">
        <authorList>
            <consortium name="Lawrence Berkeley National Laboratory"/>
            <person name="Steindorff A."/>
            <person name="Hensen N."/>
            <person name="Bonometti L."/>
            <person name="Westerberg I."/>
            <person name="Brannstrom I.O."/>
            <person name="Guillou S."/>
            <person name="Cros-Aarteil S."/>
            <person name="Calhoun S."/>
            <person name="Haridas S."/>
            <person name="Kuo A."/>
            <person name="Mondo S."/>
            <person name="Pangilinan J."/>
            <person name="Riley R."/>
            <person name="Labutti K."/>
            <person name="Andreopoulos B."/>
            <person name="Lipzen A."/>
            <person name="Chen C."/>
            <person name="Yanf M."/>
            <person name="Daum C."/>
            <person name="Ng V."/>
            <person name="Clum A."/>
            <person name="Ohm R."/>
            <person name="Martin F."/>
            <person name="Silar P."/>
            <person name="Natvig D."/>
            <person name="Lalanne C."/>
            <person name="Gautier V."/>
            <person name="Ament-Velasquez S.L."/>
            <person name="Kruys A."/>
            <person name="Hutchinson M.I."/>
            <person name="Powell A.J."/>
            <person name="Barry K."/>
            <person name="Miller A.N."/>
            <person name="Grigoriev I.V."/>
            <person name="Debuchy R."/>
            <person name="Gladieux P."/>
            <person name="Thoren M.H."/>
            <person name="Johannesson H."/>
        </authorList>
    </citation>
    <scope>NUCLEOTIDE SEQUENCE</scope>
    <source>
        <strain evidence="1">CBS 141.50</strain>
    </source>
</reference>
<keyword evidence="2" id="KW-1185">Reference proteome</keyword>
<accession>A0AAN6ZKL2</accession>
<comment type="caution">
    <text evidence="1">The sequence shown here is derived from an EMBL/GenBank/DDBJ whole genome shotgun (WGS) entry which is preliminary data.</text>
</comment>
<dbReference type="EMBL" id="MU853594">
    <property type="protein sequence ID" value="KAK4142730.1"/>
    <property type="molecule type" value="Genomic_DNA"/>
</dbReference>
<reference evidence="1" key="1">
    <citation type="journal article" date="2023" name="Mol. Phylogenet. Evol.">
        <title>Genome-scale phylogeny and comparative genomics of the fungal order Sordariales.</title>
        <authorList>
            <person name="Hensen N."/>
            <person name="Bonometti L."/>
            <person name="Westerberg I."/>
            <person name="Brannstrom I.O."/>
            <person name="Guillou S."/>
            <person name="Cros-Aarteil S."/>
            <person name="Calhoun S."/>
            <person name="Haridas S."/>
            <person name="Kuo A."/>
            <person name="Mondo S."/>
            <person name="Pangilinan J."/>
            <person name="Riley R."/>
            <person name="LaButti K."/>
            <person name="Andreopoulos B."/>
            <person name="Lipzen A."/>
            <person name="Chen C."/>
            <person name="Yan M."/>
            <person name="Daum C."/>
            <person name="Ng V."/>
            <person name="Clum A."/>
            <person name="Steindorff A."/>
            <person name="Ohm R.A."/>
            <person name="Martin F."/>
            <person name="Silar P."/>
            <person name="Natvig D.O."/>
            <person name="Lalanne C."/>
            <person name="Gautier V."/>
            <person name="Ament-Velasquez S.L."/>
            <person name="Kruys A."/>
            <person name="Hutchinson M.I."/>
            <person name="Powell A.J."/>
            <person name="Barry K."/>
            <person name="Miller A.N."/>
            <person name="Grigoriev I.V."/>
            <person name="Debuchy R."/>
            <person name="Gladieux P."/>
            <person name="Hiltunen Thoren M."/>
            <person name="Johannesson H."/>
        </authorList>
    </citation>
    <scope>NUCLEOTIDE SEQUENCE</scope>
    <source>
        <strain evidence="1">CBS 141.50</strain>
    </source>
</reference>
<evidence type="ECO:0000313" key="1">
    <source>
        <dbReference type="EMBL" id="KAK4142730.1"/>
    </source>
</evidence>
<dbReference type="AlphaFoldDB" id="A0AAN6ZKL2"/>
<name>A0AAN6ZKL2_9PEZI</name>
<proteinExistence type="predicted"/>
<sequence>MADPLYVAGLATGLVSPGLQASRSSHHIVYARHQTDCLDKALQAHQASTAAVHGCLDSCRQELKALQNLIAQLTGARPAAFSRPQIEQLGLRLHNTNTTLHSISRAGTEKLAVLESTFTEPVAIGTPVRELHADLPQLQGIPAHLDQIETLLSQQLTIGNLVGSAMLQQDELRMTDRVATGRFPL</sequence>
<evidence type="ECO:0000313" key="2">
    <source>
        <dbReference type="Proteomes" id="UP001302676"/>
    </source>
</evidence>
<dbReference type="GeneID" id="87820726"/>
<gene>
    <name evidence="1" type="ORF">C8A04DRAFT_38105</name>
</gene>